<dbReference type="PANTHER" id="PTHR38420:SF1">
    <property type="entry name" value="PUTATIVE (AFU_ORTHOLOGUE AFUA_5G14690)-RELATED"/>
    <property type="match status" value="1"/>
</dbReference>
<dbReference type="EMBL" id="JH930473">
    <property type="protein sequence ID" value="EKM54234.1"/>
    <property type="molecule type" value="Genomic_DNA"/>
</dbReference>
<evidence type="ECO:0000259" key="2">
    <source>
        <dbReference type="Pfam" id="PF19327"/>
    </source>
</evidence>
<dbReference type="OrthoDB" id="10267950at2759"/>
<accession>K5W5J8</accession>
<dbReference type="AlphaFoldDB" id="K5W5J8"/>
<dbReference type="GeneID" id="18907959"/>
<dbReference type="InterPro" id="IPR043171">
    <property type="entry name" value="Ap4A_phos1/2-like"/>
</dbReference>
<evidence type="ECO:0000313" key="4">
    <source>
        <dbReference type="Proteomes" id="UP000008370"/>
    </source>
</evidence>
<dbReference type="Gene3D" id="3.30.428.70">
    <property type="match status" value="1"/>
</dbReference>
<gene>
    <name evidence="3" type="ORF">PHACADRAFT_123099</name>
</gene>
<dbReference type="GO" id="GO:0009117">
    <property type="term" value="P:nucleotide metabolic process"/>
    <property type="evidence" value="ECO:0007669"/>
    <property type="project" value="InterPro"/>
</dbReference>
<dbReference type="InterPro" id="IPR019200">
    <property type="entry name" value="ATP_adenylylTrfase_C"/>
</dbReference>
<dbReference type="InterPro" id="IPR036265">
    <property type="entry name" value="HIT-like_sf"/>
</dbReference>
<evidence type="ECO:0000313" key="3">
    <source>
        <dbReference type="EMBL" id="EKM54234.1"/>
    </source>
</evidence>
<dbReference type="InterPro" id="IPR009163">
    <property type="entry name" value="Ap4A_phos1/2"/>
</dbReference>
<dbReference type="InterPro" id="IPR045759">
    <property type="entry name" value="Ap4A_phos1/2_N"/>
</dbReference>
<dbReference type="PANTHER" id="PTHR38420">
    <property type="entry name" value="AP-4-A PHOSPHORYLASE II"/>
    <property type="match status" value="1"/>
</dbReference>
<dbReference type="Pfam" id="PF09830">
    <property type="entry name" value="ATP_transf"/>
    <property type="match status" value="1"/>
</dbReference>
<keyword evidence="4" id="KW-1185">Reference proteome</keyword>
<evidence type="ECO:0000259" key="1">
    <source>
        <dbReference type="Pfam" id="PF09830"/>
    </source>
</evidence>
<feature type="domain" description="ATP adenylyltransferase C-terminal" evidence="1">
    <location>
        <begin position="205"/>
        <end position="328"/>
    </location>
</feature>
<reference evidence="3 4" key="1">
    <citation type="journal article" date="2012" name="BMC Genomics">
        <title>Comparative genomics of the white-rot fungi, Phanerochaete carnosa and P. chrysosporium, to elucidate the genetic basis of the distinct wood types they colonize.</title>
        <authorList>
            <person name="Suzuki H."/>
            <person name="MacDonald J."/>
            <person name="Syed K."/>
            <person name="Salamov A."/>
            <person name="Hori C."/>
            <person name="Aerts A."/>
            <person name="Henrissat B."/>
            <person name="Wiebenga A."/>
            <person name="vanKuyk P.A."/>
            <person name="Barry K."/>
            <person name="Lindquist E."/>
            <person name="LaButti K."/>
            <person name="Lapidus A."/>
            <person name="Lucas S."/>
            <person name="Coutinho P."/>
            <person name="Gong Y."/>
            <person name="Samejima M."/>
            <person name="Mahadevan R."/>
            <person name="Abou-Zaid M."/>
            <person name="de Vries R.P."/>
            <person name="Igarashi K."/>
            <person name="Yadav J.S."/>
            <person name="Grigoriev I.V."/>
            <person name="Master E.R."/>
        </authorList>
    </citation>
    <scope>NUCLEOTIDE SEQUENCE [LARGE SCALE GENOMIC DNA]</scope>
    <source>
        <strain evidence="3 4">HHB-10118-sp</strain>
    </source>
</reference>
<name>K5W5J8_PHACS</name>
<dbReference type="GO" id="GO:0005524">
    <property type="term" value="F:ATP binding"/>
    <property type="evidence" value="ECO:0007669"/>
    <property type="project" value="InterPro"/>
</dbReference>
<proteinExistence type="predicted"/>
<feature type="domain" description="Ap4A phosphorylase 1/2 N-terminal" evidence="2">
    <location>
        <begin position="5"/>
        <end position="179"/>
    </location>
</feature>
<dbReference type="GO" id="GO:0003877">
    <property type="term" value="F:ATP:ADP adenylyltransferase activity"/>
    <property type="evidence" value="ECO:0007669"/>
    <property type="project" value="InterPro"/>
</dbReference>
<dbReference type="RefSeq" id="XP_007396933.1">
    <property type="nucleotide sequence ID" value="XM_007396871.1"/>
</dbReference>
<sequence>MSDSPAKIISKLPGRFTKANEEGDLLFFPSTIHKHQEFGVEWEIRLCPALQNKPHLPTPHFDASTDERRAELSLNGKKFDPFTPPYVPNLHLGDLKDEVDGDEYVVLFNKFSVVPHHILLVTKEFHSQTSPLMPADLVQAYQLLVEGHRVGKRFFAFYNCGDLSGASQPHKHLQVVPVDDNGPPVEKLARATNIEVLERPFSLESLPYANHVRRFSANLPNASRDEMEATLQRAFMELLDLALSTFRRDPPATPNGSASKSVLSYNVILTLEHMHFIPRKAEIYTLHETGDALSINSMGFAGCLLVKSETEFQAVVKEGVGKILGGIACKSFHEQQAEEGTCSLT</sequence>
<dbReference type="STRING" id="650164.K5W5J8"/>
<dbReference type="InParanoid" id="K5W5J8"/>
<dbReference type="Pfam" id="PF19327">
    <property type="entry name" value="Ap4A_phos_N"/>
    <property type="match status" value="1"/>
</dbReference>
<dbReference type="SUPFAM" id="SSF54197">
    <property type="entry name" value="HIT-like"/>
    <property type="match status" value="1"/>
</dbReference>
<dbReference type="KEGG" id="pco:PHACADRAFT_123099"/>
<protein>
    <submittedName>
        <fullName evidence="3">Uncharacterized protein</fullName>
    </submittedName>
</protein>
<dbReference type="Proteomes" id="UP000008370">
    <property type="component" value="Unassembled WGS sequence"/>
</dbReference>
<organism evidence="3 4">
    <name type="scientific">Phanerochaete carnosa (strain HHB-10118-sp)</name>
    <name type="common">White-rot fungus</name>
    <name type="synonym">Peniophora carnosa</name>
    <dbReference type="NCBI Taxonomy" id="650164"/>
    <lineage>
        <taxon>Eukaryota</taxon>
        <taxon>Fungi</taxon>
        <taxon>Dikarya</taxon>
        <taxon>Basidiomycota</taxon>
        <taxon>Agaricomycotina</taxon>
        <taxon>Agaricomycetes</taxon>
        <taxon>Polyporales</taxon>
        <taxon>Phanerochaetaceae</taxon>
        <taxon>Phanerochaete</taxon>
    </lineage>
</organism>
<dbReference type="HOGENOM" id="CLU_049915_1_1_1"/>